<comment type="subcellular location">
    <subcellularLocation>
        <location evidence="1">Nucleus</location>
    </subcellularLocation>
</comment>
<dbReference type="EMBL" id="CM007890">
    <property type="protein sequence ID" value="OTG37078.1"/>
    <property type="molecule type" value="Genomic_DNA"/>
</dbReference>
<keyword evidence="4 8" id="KW-0238">DNA-binding</keyword>
<dbReference type="GO" id="GO:0005634">
    <property type="term" value="C:nucleus"/>
    <property type="evidence" value="ECO:0007669"/>
    <property type="project" value="UniProtKB-SubCell"/>
</dbReference>
<dbReference type="OMA" id="WDANGLE"/>
<dbReference type="Pfam" id="PF02362">
    <property type="entry name" value="B3"/>
    <property type="match status" value="2"/>
</dbReference>
<keyword evidence="2" id="KW-0677">Repeat</keyword>
<accession>A0A251VND9</accession>
<evidence type="ECO:0000259" key="7">
    <source>
        <dbReference type="PROSITE" id="PS50863"/>
    </source>
</evidence>
<organism evidence="8 9">
    <name type="scientific">Helianthus annuus</name>
    <name type="common">Common sunflower</name>
    <dbReference type="NCBI Taxonomy" id="4232"/>
    <lineage>
        <taxon>Eukaryota</taxon>
        <taxon>Viridiplantae</taxon>
        <taxon>Streptophyta</taxon>
        <taxon>Embryophyta</taxon>
        <taxon>Tracheophyta</taxon>
        <taxon>Spermatophyta</taxon>
        <taxon>Magnoliopsida</taxon>
        <taxon>eudicotyledons</taxon>
        <taxon>Gunneridae</taxon>
        <taxon>Pentapetalae</taxon>
        <taxon>asterids</taxon>
        <taxon>campanulids</taxon>
        <taxon>Asterales</taxon>
        <taxon>Asteraceae</taxon>
        <taxon>Asteroideae</taxon>
        <taxon>Heliantheae alliance</taxon>
        <taxon>Heliantheae</taxon>
        <taxon>Helianthus</taxon>
    </lineage>
</organism>
<evidence type="ECO:0000313" key="8">
    <source>
        <dbReference type="EMBL" id="OTG37078.1"/>
    </source>
</evidence>
<dbReference type="FunCoup" id="A0A251VND9">
    <property type="interactions" value="685"/>
</dbReference>
<keyword evidence="9" id="KW-1185">Reference proteome</keyword>
<sequence>MKFARSNGLTTKGLRTQIVLVDEAKRTWPATLHVKRDQIRLTGWRKLMIKNDLKIGDACMFKLVEDGDVPVFSFYNLGKKKTNNHVQVKKESRSTIKIKTMTGSNLGNHPYFILTMKPSYREWGLCLPVEFSKSCRLKAGEMILRNDKGRSWKIQLKKKGEKYYNFGYGFRDFWDANGLEVGDDYKFELVENEEDKPPIYLASEFVRKNGLLNKEEMILKNDDERSWMVDVKHGRKYCYLGQGWKGFCAANGLKEGDLIKLELVSNGDIPVAKFYIQ</sequence>
<dbReference type="GO" id="GO:0003677">
    <property type="term" value="F:DNA binding"/>
    <property type="evidence" value="ECO:0007669"/>
    <property type="project" value="UniProtKB-KW"/>
</dbReference>
<dbReference type="PANTHER" id="PTHR31674:SF62">
    <property type="entry name" value="B3 DOMAIN-CONTAINING PROTEIN REM14-RELATED"/>
    <property type="match status" value="1"/>
</dbReference>
<keyword evidence="3" id="KW-0805">Transcription regulation</keyword>
<dbReference type="InterPro" id="IPR003340">
    <property type="entry name" value="B3_DNA-bd"/>
</dbReference>
<keyword evidence="6" id="KW-0539">Nucleus</keyword>
<dbReference type="Gene3D" id="2.40.330.10">
    <property type="entry name" value="DNA-binding pseudobarrel domain"/>
    <property type="match status" value="3"/>
</dbReference>
<dbReference type="CDD" id="cd10017">
    <property type="entry name" value="B3_DNA"/>
    <property type="match status" value="3"/>
</dbReference>
<proteinExistence type="predicted"/>
<evidence type="ECO:0000256" key="6">
    <source>
        <dbReference type="ARBA" id="ARBA00023242"/>
    </source>
</evidence>
<reference evidence="9" key="1">
    <citation type="journal article" date="2017" name="Nature">
        <title>The sunflower genome provides insights into oil metabolism, flowering and Asterid evolution.</title>
        <authorList>
            <person name="Badouin H."/>
            <person name="Gouzy J."/>
            <person name="Grassa C.J."/>
            <person name="Murat F."/>
            <person name="Staton S.E."/>
            <person name="Cottret L."/>
            <person name="Lelandais-Briere C."/>
            <person name="Owens G.L."/>
            <person name="Carrere S."/>
            <person name="Mayjonade B."/>
            <person name="Legrand L."/>
            <person name="Gill N."/>
            <person name="Kane N.C."/>
            <person name="Bowers J.E."/>
            <person name="Hubner S."/>
            <person name="Bellec A."/>
            <person name="Berard A."/>
            <person name="Berges H."/>
            <person name="Blanchet N."/>
            <person name="Boniface M.C."/>
            <person name="Brunel D."/>
            <person name="Catrice O."/>
            <person name="Chaidir N."/>
            <person name="Claudel C."/>
            <person name="Donnadieu C."/>
            <person name="Faraut T."/>
            <person name="Fievet G."/>
            <person name="Helmstetter N."/>
            <person name="King M."/>
            <person name="Knapp S.J."/>
            <person name="Lai Z."/>
            <person name="Le Paslier M.C."/>
            <person name="Lippi Y."/>
            <person name="Lorenzon L."/>
            <person name="Mandel J.R."/>
            <person name="Marage G."/>
            <person name="Marchand G."/>
            <person name="Marquand E."/>
            <person name="Bret-Mestries E."/>
            <person name="Morien E."/>
            <person name="Nambeesan S."/>
            <person name="Nguyen T."/>
            <person name="Pegot-Espagnet P."/>
            <person name="Pouilly N."/>
            <person name="Raftis F."/>
            <person name="Sallet E."/>
            <person name="Schiex T."/>
            <person name="Thomas J."/>
            <person name="Vandecasteele C."/>
            <person name="Vares D."/>
            <person name="Vear F."/>
            <person name="Vautrin S."/>
            <person name="Crespi M."/>
            <person name="Mangin B."/>
            <person name="Burke J.M."/>
            <person name="Salse J."/>
            <person name="Munos S."/>
            <person name="Vincourt P."/>
            <person name="Rieseberg L.H."/>
            <person name="Langlade N.B."/>
        </authorList>
    </citation>
    <scope>NUCLEOTIDE SEQUENCE [LARGE SCALE GENOMIC DNA]</scope>
    <source>
        <strain evidence="9">cv. SF193</strain>
    </source>
</reference>
<dbReference type="InterPro" id="IPR015300">
    <property type="entry name" value="DNA-bd_pseudobarrel_sf"/>
</dbReference>
<dbReference type="PANTHER" id="PTHR31674">
    <property type="entry name" value="B3 DOMAIN-CONTAINING PROTEIN REM-LIKE 3-RELATED"/>
    <property type="match status" value="1"/>
</dbReference>
<name>A0A251VND9_HELAN</name>
<dbReference type="AlphaFoldDB" id="A0A251VND9"/>
<dbReference type="PROSITE" id="PS50863">
    <property type="entry name" value="B3"/>
    <property type="match status" value="2"/>
</dbReference>
<dbReference type="InParanoid" id="A0A251VND9"/>
<evidence type="ECO:0000256" key="4">
    <source>
        <dbReference type="ARBA" id="ARBA00023125"/>
    </source>
</evidence>
<feature type="domain" description="TF-B3" evidence="7">
    <location>
        <begin position="184"/>
        <end position="277"/>
    </location>
</feature>
<dbReference type="Proteomes" id="UP000215914">
    <property type="component" value="Chromosome 1"/>
</dbReference>
<keyword evidence="5" id="KW-0804">Transcription</keyword>
<dbReference type="SUPFAM" id="SSF101936">
    <property type="entry name" value="DNA-binding pseudobarrel domain"/>
    <property type="match status" value="3"/>
</dbReference>
<dbReference type="InterPro" id="IPR039218">
    <property type="entry name" value="REM_fam"/>
</dbReference>
<evidence type="ECO:0000256" key="5">
    <source>
        <dbReference type="ARBA" id="ARBA00023163"/>
    </source>
</evidence>
<evidence type="ECO:0000256" key="2">
    <source>
        <dbReference type="ARBA" id="ARBA00022737"/>
    </source>
</evidence>
<evidence type="ECO:0000256" key="1">
    <source>
        <dbReference type="ARBA" id="ARBA00004123"/>
    </source>
</evidence>
<gene>
    <name evidence="8" type="ORF">HannXRQ_Chr01g0014891</name>
</gene>
<protein>
    <submittedName>
        <fullName evidence="8">Putative DNA-binding pseudobarrel domain-containing protein</fullName>
    </submittedName>
</protein>
<feature type="domain" description="TF-B3" evidence="7">
    <location>
        <begin position="1"/>
        <end position="77"/>
    </location>
</feature>
<evidence type="ECO:0000313" key="9">
    <source>
        <dbReference type="Proteomes" id="UP000215914"/>
    </source>
</evidence>
<evidence type="ECO:0000256" key="3">
    <source>
        <dbReference type="ARBA" id="ARBA00023015"/>
    </source>
</evidence>
<dbReference type="SMART" id="SM01019">
    <property type="entry name" value="B3"/>
    <property type="match status" value="3"/>
</dbReference>